<dbReference type="EMBL" id="FNRJ01000027">
    <property type="protein sequence ID" value="SEB16572.1"/>
    <property type="molecule type" value="Genomic_DNA"/>
</dbReference>
<keyword evidence="1 2" id="KW-0732">Signal</keyword>
<name>A0A1H4H682_9GAMM</name>
<dbReference type="CDD" id="cd13665">
    <property type="entry name" value="PBP2_TRAP_Dctp3_4"/>
    <property type="match status" value="1"/>
</dbReference>
<dbReference type="AlphaFoldDB" id="A0A1H4H682"/>
<accession>A0A1H4H682</accession>
<dbReference type="PROSITE" id="PS51257">
    <property type="entry name" value="PROKAR_LIPOPROTEIN"/>
    <property type="match status" value="1"/>
</dbReference>
<organism evidence="3 4">
    <name type="scientific">Marinobacterium iners DSM 11526</name>
    <dbReference type="NCBI Taxonomy" id="1122198"/>
    <lineage>
        <taxon>Bacteria</taxon>
        <taxon>Pseudomonadati</taxon>
        <taxon>Pseudomonadota</taxon>
        <taxon>Gammaproteobacteria</taxon>
        <taxon>Oceanospirillales</taxon>
        <taxon>Oceanospirillaceae</taxon>
        <taxon>Marinobacterium</taxon>
    </lineage>
</organism>
<dbReference type="Gene3D" id="3.40.190.170">
    <property type="entry name" value="Bacterial extracellular solute-binding protein, family 7"/>
    <property type="match status" value="1"/>
</dbReference>
<evidence type="ECO:0000256" key="1">
    <source>
        <dbReference type="ARBA" id="ARBA00022729"/>
    </source>
</evidence>
<dbReference type="Proteomes" id="UP000242469">
    <property type="component" value="Unassembled WGS sequence"/>
</dbReference>
<dbReference type="GO" id="GO:0055085">
    <property type="term" value="P:transmembrane transport"/>
    <property type="evidence" value="ECO:0007669"/>
    <property type="project" value="InterPro"/>
</dbReference>
<dbReference type="Pfam" id="PF03480">
    <property type="entry name" value="DctP"/>
    <property type="match status" value="1"/>
</dbReference>
<dbReference type="PANTHER" id="PTHR33376:SF15">
    <property type="entry name" value="BLL6794 PROTEIN"/>
    <property type="match status" value="1"/>
</dbReference>
<evidence type="ECO:0000313" key="3">
    <source>
        <dbReference type="EMBL" id="SEB16572.1"/>
    </source>
</evidence>
<dbReference type="InterPro" id="IPR018389">
    <property type="entry name" value="DctP_fam"/>
</dbReference>
<proteinExistence type="predicted"/>
<feature type="signal peptide" evidence="2">
    <location>
        <begin position="1"/>
        <end position="26"/>
    </location>
</feature>
<dbReference type="NCBIfam" id="NF037995">
    <property type="entry name" value="TRAP_S1"/>
    <property type="match status" value="1"/>
</dbReference>
<reference evidence="4" key="1">
    <citation type="submission" date="2016-10" db="EMBL/GenBank/DDBJ databases">
        <authorList>
            <person name="Varghese N."/>
            <person name="Submissions S."/>
        </authorList>
    </citation>
    <scope>NUCLEOTIDE SEQUENCE [LARGE SCALE GENOMIC DNA]</scope>
    <source>
        <strain evidence="4">DSM 11526</strain>
    </source>
</reference>
<evidence type="ECO:0000313" key="4">
    <source>
        <dbReference type="Proteomes" id="UP000242469"/>
    </source>
</evidence>
<evidence type="ECO:0000256" key="2">
    <source>
        <dbReference type="SAM" id="SignalP"/>
    </source>
</evidence>
<gene>
    <name evidence="3" type="ORF">SAMN02745729_12722</name>
</gene>
<sequence length="346" mass="37868">MLKTIKKYGVGLSLIAGLGCAGVVSAETTMVVGTWLPPTSVQNSVVWPTWAKWVEEATEGRVKVKIEYDVGHPKSYFQLVEDGVIDAGFSYHGYVPGRFRLPMVAEQPGMGVGAEAASVALWRVQQKYFQSADEFSGLEVVGMFTHGPGQLMTTIPIERIDDIKGKKIRIGGGVQADIAERLQVAPVSAPATKLYEMMQQGVVDGTLLPVGQQKAQRLAEVTKYLTTIPGGMYMGTFSIFINPDFLADLDPKDREAIMSVSGEKLSALAGKAWEETDYEGLEFAREQGVTIIEHDRNAPFTQDFLRLSEGMDQAWIDSVADLDINAAAALAELRKIAREYEAQKQE</sequence>
<dbReference type="PANTHER" id="PTHR33376">
    <property type="match status" value="1"/>
</dbReference>
<dbReference type="STRING" id="1122198.SAMN02745729_12722"/>
<dbReference type="OrthoDB" id="9177965at2"/>
<protein>
    <submittedName>
        <fullName evidence="3">TRAP-type C4-dicarboxylate transport system, substrate-binding protein</fullName>
    </submittedName>
</protein>
<dbReference type="RefSeq" id="WP_091828101.1">
    <property type="nucleotide sequence ID" value="NZ_FNRJ01000027.1"/>
</dbReference>
<keyword evidence="4" id="KW-1185">Reference proteome</keyword>
<feature type="chain" id="PRO_5017333569" evidence="2">
    <location>
        <begin position="27"/>
        <end position="346"/>
    </location>
</feature>
<dbReference type="InterPro" id="IPR038404">
    <property type="entry name" value="TRAP_DctP_sf"/>
</dbReference>